<dbReference type="EMBL" id="JBHSIU010000018">
    <property type="protein sequence ID" value="MFC4999297.1"/>
    <property type="molecule type" value="Genomic_DNA"/>
</dbReference>
<dbReference type="PANTHER" id="PTHR48207:SF3">
    <property type="entry name" value="SUCCINATE--HYDROXYMETHYLGLUTARATE COA-TRANSFERASE"/>
    <property type="match status" value="1"/>
</dbReference>
<dbReference type="InterPro" id="IPR050483">
    <property type="entry name" value="CoA-transferase_III_domain"/>
</dbReference>
<name>A0ABV9VWI9_9ACTN</name>
<keyword evidence="3" id="KW-1185">Reference proteome</keyword>
<dbReference type="Proteomes" id="UP001595912">
    <property type="component" value="Unassembled WGS sequence"/>
</dbReference>
<reference evidence="3" key="1">
    <citation type="journal article" date="2019" name="Int. J. Syst. Evol. Microbiol.">
        <title>The Global Catalogue of Microorganisms (GCM) 10K type strain sequencing project: providing services to taxonomists for standard genome sequencing and annotation.</title>
        <authorList>
            <consortium name="The Broad Institute Genomics Platform"/>
            <consortium name="The Broad Institute Genome Sequencing Center for Infectious Disease"/>
            <person name="Wu L."/>
            <person name="Ma J."/>
        </authorList>
    </citation>
    <scope>NUCLEOTIDE SEQUENCE [LARGE SCALE GENOMIC DNA]</scope>
    <source>
        <strain evidence="3">CGMCC 4.7152</strain>
    </source>
</reference>
<accession>A0ABV9VWI9</accession>
<evidence type="ECO:0000313" key="2">
    <source>
        <dbReference type="EMBL" id="MFC4999297.1"/>
    </source>
</evidence>
<keyword evidence="1 2" id="KW-0808">Transferase</keyword>
<sequence length="400" mass="42996">MTDQADGALAGIRVLDLSRFIAGPYCTMMLGDMGADVVRIEPPGRPEHTRHVGPGVDGQSYYFLALNRNKRAIAIDLRTAVGRQRFLDLIARTDVLVENFVPRTLEAMELAPEQLHAANPRLIIARISGFGQDGPYADRRCYDSVAQAMSGLMSLTGDPAGPPMLTGAFICDYSTGLYALSGILAALQARHRTGRGQVVDASLLDSAVSFLLTAIPQAVRDKDVLTRNGNRDRFSTPAGTFQAADGRWVLISAGDDRMFPRLCQAMGRPDLAADPELADLRGRQLRQDELEQALAQWTGQLPADSVVSQLDAHAVPCSVVATVADVVVDPHLVQRGQILSVDQPGVGAIPMAGVTVRLSDTPLRVTRPVPDAGQHTNEVFAEWLGATAGPPQYQSPEEAM</sequence>
<dbReference type="InterPro" id="IPR003673">
    <property type="entry name" value="CoA-Trfase_fam_III"/>
</dbReference>
<dbReference type="InterPro" id="IPR023606">
    <property type="entry name" value="CoA-Trfase_III_dom_1_sf"/>
</dbReference>
<dbReference type="InterPro" id="IPR044855">
    <property type="entry name" value="CoA-Trfase_III_dom3_sf"/>
</dbReference>
<protein>
    <submittedName>
        <fullName evidence="2">CaiB/BaiF CoA transferase family protein</fullName>
    </submittedName>
</protein>
<proteinExistence type="predicted"/>
<dbReference type="Pfam" id="PF02515">
    <property type="entry name" value="CoA_transf_3"/>
    <property type="match status" value="1"/>
</dbReference>
<comment type="caution">
    <text evidence="2">The sequence shown here is derived from an EMBL/GenBank/DDBJ whole genome shotgun (WGS) entry which is preliminary data.</text>
</comment>
<dbReference type="RefSeq" id="WP_380115684.1">
    <property type="nucleotide sequence ID" value="NZ_JBHSIU010000018.1"/>
</dbReference>
<evidence type="ECO:0000313" key="3">
    <source>
        <dbReference type="Proteomes" id="UP001595912"/>
    </source>
</evidence>
<dbReference type="SUPFAM" id="SSF89796">
    <property type="entry name" value="CoA-transferase family III (CaiB/BaiF)"/>
    <property type="match status" value="1"/>
</dbReference>
<organism evidence="2 3">
    <name type="scientific">Dactylosporangium cerinum</name>
    <dbReference type="NCBI Taxonomy" id="1434730"/>
    <lineage>
        <taxon>Bacteria</taxon>
        <taxon>Bacillati</taxon>
        <taxon>Actinomycetota</taxon>
        <taxon>Actinomycetes</taxon>
        <taxon>Micromonosporales</taxon>
        <taxon>Micromonosporaceae</taxon>
        <taxon>Dactylosporangium</taxon>
    </lineage>
</organism>
<dbReference type="Gene3D" id="3.40.50.10540">
    <property type="entry name" value="Crotonobetainyl-coa:carnitine coa-transferase, domain 1"/>
    <property type="match status" value="1"/>
</dbReference>
<evidence type="ECO:0000256" key="1">
    <source>
        <dbReference type="ARBA" id="ARBA00022679"/>
    </source>
</evidence>
<gene>
    <name evidence="2" type="ORF">ACFPIJ_15790</name>
</gene>
<dbReference type="Gene3D" id="3.30.1540.10">
    <property type="entry name" value="formyl-coa transferase, domain 3"/>
    <property type="match status" value="1"/>
</dbReference>
<dbReference type="GO" id="GO:0016740">
    <property type="term" value="F:transferase activity"/>
    <property type="evidence" value="ECO:0007669"/>
    <property type="project" value="UniProtKB-KW"/>
</dbReference>
<dbReference type="PANTHER" id="PTHR48207">
    <property type="entry name" value="SUCCINATE--HYDROXYMETHYLGLUTARATE COA-TRANSFERASE"/>
    <property type="match status" value="1"/>
</dbReference>